<dbReference type="Proteomes" id="UP001283361">
    <property type="component" value="Unassembled WGS sequence"/>
</dbReference>
<evidence type="ECO:0000313" key="1">
    <source>
        <dbReference type="EMBL" id="KAK3772205.1"/>
    </source>
</evidence>
<protein>
    <submittedName>
        <fullName evidence="1">Uncharacterized protein</fullName>
    </submittedName>
</protein>
<comment type="caution">
    <text evidence="1">The sequence shown here is derived from an EMBL/GenBank/DDBJ whole genome shotgun (WGS) entry which is preliminary data.</text>
</comment>
<proteinExistence type="predicted"/>
<dbReference type="AlphaFoldDB" id="A0AAE0ZMR5"/>
<gene>
    <name evidence="1" type="ORF">RRG08_035245</name>
</gene>
<sequence length="71" mass="8201">MVVLARSDGSDLTFNPKTIVNQYDKISPLTQFYQARHQDVPETFQSHMFDFAYSPEVFDVDNQPKYLANLA</sequence>
<evidence type="ECO:0000313" key="2">
    <source>
        <dbReference type="Proteomes" id="UP001283361"/>
    </source>
</evidence>
<organism evidence="1 2">
    <name type="scientific">Elysia crispata</name>
    <name type="common">lettuce slug</name>
    <dbReference type="NCBI Taxonomy" id="231223"/>
    <lineage>
        <taxon>Eukaryota</taxon>
        <taxon>Metazoa</taxon>
        <taxon>Spiralia</taxon>
        <taxon>Lophotrochozoa</taxon>
        <taxon>Mollusca</taxon>
        <taxon>Gastropoda</taxon>
        <taxon>Heterobranchia</taxon>
        <taxon>Euthyneura</taxon>
        <taxon>Panpulmonata</taxon>
        <taxon>Sacoglossa</taxon>
        <taxon>Placobranchoidea</taxon>
        <taxon>Plakobranchidae</taxon>
        <taxon>Elysia</taxon>
    </lineage>
</organism>
<accession>A0AAE0ZMR5</accession>
<reference evidence="1" key="1">
    <citation type="journal article" date="2023" name="G3 (Bethesda)">
        <title>A reference genome for the long-term kleptoplast-retaining sea slug Elysia crispata morphotype clarki.</title>
        <authorList>
            <person name="Eastman K.E."/>
            <person name="Pendleton A.L."/>
            <person name="Shaikh M.A."/>
            <person name="Suttiyut T."/>
            <person name="Ogas R."/>
            <person name="Tomko P."/>
            <person name="Gavelis G."/>
            <person name="Widhalm J.R."/>
            <person name="Wisecaver J.H."/>
        </authorList>
    </citation>
    <scope>NUCLEOTIDE SEQUENCE</scope>
    <source>
        <strain evidence="1">ECLA1</strain>
    </source>
</reference>
<dbReference type="EMBL" id="JAWDGP010003655">
    <property type="protein sequence ID" value="KAK3772205.1"/>
    <property type="molecule type" value="Genomic_DNA"/>
</dbReference>
<name>A0AAE0ZMR5_9GAST</name>
<keyword evidence="2" id="KW-1185">Reference proteome</keyword>